<dbReference type="EMBL" id="UINC01060926">
    <property type="protein sequence ID" value="SVB85954.1"/>
    <property type="molecule type" value="Genomic_DNA"/>
</dbReference>
<organism evidence="2">
    <name type="scientific">marine metagenome</name>
    <dbReference type="NCBI Taxonomy" id="408172"/>
    <lineage>
        <taxon>unclassified sequences</taxon>
        <taxon>metagenomes</taxon>
        <taxon>ecological metagenomes</taxon>
    </lineage>
</organism>
<evidence type="ECO:0000256" key="1">
    <source>
        <dbReference type="SAM" id="MobiDB-lite"/>
    </source>
</evidence>
<feature type="non-terminal residue" evidence="2">
    <location>
        <position position="55"/>
    </location>
</feature>
<proteinExistence type="predicted"/>
<accession>A0A382HF33</accession>
<name>A0A382HF33_9ZZZZ</name>
<dbReference type="AlphaFoldDB" id="A0A382HF33"/>
<evidence type="ECO:0000313" key="2">
    <source>
        <dbReference type="EMBL" id="SVB85954.1"/>
    </source>
</evidence>
<sequence>YPQGAGLGQAEGPAGHRSVHRAQRQTGDVPGQNPPQRRRCQSHGRGRRGCHPQQI</sequence>
<reference evidence="2" key="1">
    <citation type="submission" date="2018-05" db="EMBL/GenBank/DDBJ databases">
        <authorList>
            <person name="Lanie J.A."/>
            <person name="Ng W.-L."/>
            <person name="Kazmierczak K.M."/>
            <person name="Andrzejewski T.M."/>
            <person name="Davidsen T.M."/>
            <person name="Wayne K.J."/>
            <person name="Tettelin H."/>
            <person name="Glass J.I."/>
            <person name="Rusch D."/>
            <person name="Podicherti R."/>
            <person name="Tsui H.-C.T."/>
            <person name="Winkler M.E."/>
        </authorList>
    </citation>
    <scope>NUCLEOTIDE SEQUENCE</scope>
</reference>
<feature type="non-terminal residue" evidence="2">
    <location>
        <position position="1"/>
    </location>
</feature>
<protein>
    <submittedName>
        <fullName evidence="2">Uncharacterized protein</fullName>
    </submittedName>
</protein>
<feature type="compositionally biased region" description="Basic residues" evidence="1">
    <location>
        <begin position="36"/>
        <end position="55"/>
    </location>
</feature>
<gene>
    <name evidence="2" type="ORF">METZ01_LOCUS238808</name>
</gene>
<feature type="region of interest" description="Disordered" evidence="1">
    <location>
        <begin position="1"/>
        <end position="55"/>
    </location>
</feature>